<dbReference type="AlphaFoldDB" id="A0A853BAD1"/>
<dbReference type="InterPro" id="IPR037401">
    <property type="entry name" value="SnoaL-like"/>
</dbReference>
<sequence>MPHIDVTDRARVHAEVQHFFARQIRLLDSADVEGFAATFTEDGRMHHASRDDDVRGRAAIVESLRANFAQHQGVVPRHWFDKLLIEPAGEDTVTVSYYALVTLTHADGAVTLLPTCLVDDVLVVREGQLFTKSRSIARDDLLLVPSARRAS</sequence>
<feature type="domain" description="SnoaL-like" evidence="1">
    <location>
        <begin position="10"/>
        <end position="134"/>
    </location>
</feature>
<accession>A0A853BAD1</accession>
<dbReference type="Gene3D" id="3.10.450.50">
    <property type="match status" value="1"/>
</dbReference>
<name>A0A853BAD1_9PSEU</name>
<dbReference type="InterPro" id="IPR032710">
    <property type="entry name" value="NTF2-like_dom_sf"/>
</dbReference>
<gene>
    <name evidence="2" type="ORF">HNR02_005068</name>
</gene>
<dbReference type="Proteomes" id="UP000549616">
    <property type="component" value="Unassembled WGS sequence"/>
</dbReference>
<keyword evidence="3" id="KW-1185">Reference proteome</keyword>
<reference evidence="2 3" key="1">
    <citation type="submission" date="2020-07" db="EMBL/GenBank/DDBJ databases">
        <title>Sequencing the genomes of 1000 actinobacteria strains.</title>
        <authorList>
            <person name="Klenk H.-P."/>
        </authorList>
    </citation>
    <scope>NUCLEOTIDE SEQUENCE [LARGE SCALE GENOMIC DNA]</scope>
    <source>
        <strain evidence="2 3">DSM 104006</strain>
    </source>
</reference>
<comment type="caution">
    <text evidence="2">The sequence shown here is derived from an EMBL/GenBank/DDBJ whole genome shotgun (WGS) entry which is preliminary data.</text>
</comment>
<organism evidence="2 3">
    <name type="scientific">Amycolatopsis endophytica</name>
    <dbReference type="NCBI Taxonomy" id="860233"/>
    <lineage>
        <taxon>Bacteria</taxon>
        <taxon>Bacillati</taxon>
        <taxon>Actinomycetota</taxon>
        <taxon>Actinomycetes</taxon>
        <taxon>Pseudonocardiales</taxon>
        <taxon>Pseudonocardiaceae</taxon>
        <taxon>Amycolatopsis</taxon>
    </lineage>
</organism>
<evidence type="ECO:0000313" key="2">
    <source>
        <dbReference type="EMBL" id="NYI91745.1"/>
    </source>
</evidence>
<dbReference type="Pfam" id="PF13577">
    <property type="entry name" value="SnoaL_4"/>
    <property type="match status" value="1"/>
</dbReference>
<dbReference type="RefSeq" id="WP_179775591.1">
    <property type="nucleotide sequence ID" value="NZ_JACCFK010000001.1"/>
</dbReference>
<protein>
    <recommendedName>
        <fullName evidence="1">SnoaL-like domain-containing protein</fullName>
    </recommendedName>
</protein>
<evidence type="ECO:0000259" key="1">
    <source>
        <dbReference type="Pfam" id="PF13577"/>
    </source>
</evidence>
<evidence type="ECO:0000313" key="3">
    <source>
        <dbReference type="Proteomes" id="UP000549616"/>
    </source>
</evidence>
<dbReference type="EMBL" id="JACCFK010000001">
    <property type="protein sequence ID" value="NYI91745.1"/>
    <property type="molecule type" value="Genomic_DNA"/>
</dbReference>
<dbReference type="SUPFAM" id="SSF54427">
    <property type="entry name" value="NTF2-like"/>
    <property type="match status" value="1"/>
</dbReference>
<proteinExistence type="predicted"/>